<dbReference type="InterPro" id="IPR017938">
    <property type="entry name" value="Riboflavin_synthase-like_b-brl"/>
</dbReference>
<dbReference type="PROSITE" id="PS51384">
    <property type="entry name" value="FAD_FR"/>
    <property type="match status" value="1"/>
</dbReference>
<dbReference type="SUPFAM" id="SSF52343">
    <property type="entry name" value="Ferredoxin reductase-like, C-terminal NADP-linked domain"/>
    <property type="match status" value="1"/>
</dbReference>
<dbReference type="CDD" id="cd06216">
    <property type="entry name" value="FNR_iron_sulfur_binding_2"/>
    <property type="match status" value="1"/>
</dbReference>
<organism evidence="3 4">
    <name type="scientific">Luteimonas cucumeris</name>
    <dbReference type="NCBI Taxonomy" id="985012"/>
    <lineage>
        <taxon>Bacteria</taxon>
        <taxon>Pseudomonadati</taxon>
        <taxon>Pseudomonadota</taxon>
        <taxon>Gammaproteobacteria</taxon>
        <taxon>Lysobacterales</taxon>
        <taxon>Lysobacteraceae</taxon>
        <taxon>Luteimonas</taxon>
    </lineage>
</organism>
<dbReference type="SUPFAM" id="SSF54292">
    <property type="entry name" value="2Fe-2S ferredoxin-like"/>
    <property type="match status" value="1"/>
</dbReference>
<proteinExistence type="predicted"/>
<dbReference type="GO" id="GO:0051536">
    <property type="term" value="F:iron-sulfur cluster binding"/>
    <property type="evidence" value="ECO:0007669"/>
    <property type="project" value="InterPro"/>
</dbReference>
<sequence>MNAVLRPVPDRRLHPVKRLLKPLVAPAVFDFWASRVDRTWTWERPLARLVGREPAARDAVTLVLKPNRHWHGFQPGQHLNLGAEIDGARITRSYSLVDLPRADGRIAITVKAIEGGKLSQHLCHVAKPGDVFELGPAFGDMTLPAQPQGPLLLLAAGSGITPLMALTRALAAQGMPVPLTLLYWARSRDEFCFLDELRALAARHPNFRLSLLLTREPAQAADEHVGRIDEALLSSLVYGIAAQQVLACGPGGFVETARTLLADRVVSFQAEAFSPQPVAITDTGTVQVRLARRGRTLQVPRGQSLLSALEAEGIKPAAGCRMGICNTCACGKRAGGTRHLPTGELTHEPMSALKLCINSAVTDLELDL</sequence>
<reference evidence="3 4" key="1">
    <citation type="journal article" date="2015" name="Stand. Genomic Sci.">
        <title>Genomic Encyclopedia of Bacterial and Archaeal Type Strains, Phase III: the genomes of soil and plant-associated and newly described type strains.</title>
        <authorList>
            <person name="Whitman W.B."/>
            <person name="Woyke T."/>
            <person name="Klenk H.P."/>
            <person name="Zhou Y."/>
            <person name="Lilburn T.G."/>
            <person name="Beck B.J."/>
            <person name="De Vos P."/>
            <person name="Vandamme P."/>
            <person name="Eisen J.A."/>
            <person name="Garrity G."/>
            <person name="Hugenholtz P."/>
            <person name="Kyrpides N.C."/>
        </authorList>
    </citation>
    <scope>NUCLEOTIDE SEQUENCE [LARGE SCALE GENOMIC DNA]</scope>
    <source>
        <strain evidence="3 4">CGMCC 1.10821</strain>
    </source>
</reference>
<dbReference type="Gene3D" id="3.40.50.80">
    <property type="entry name" value="Nucleotide-binding domain of ferredoxin-NADP reductase (FNR) module"/>
    <property type="match status" value="1"/>
</dbReference>
<dbReference type="InterPro" id="IPR001041">
    <property type="entry name" value="2Fe-2S_ferredoxin-type"/>
</dbReference>
<dbReference type="Pfam" id="PF00175">
    <property type="entry name" value="NAD_binding_1"/>
    <property type="match status" value="1"/>
</dbReference>
<dbReference type="InterPro" id="IPR012675">
    <property type="entry name" value="Beta-grasp_dom_sf"/>
</dbReference>
<keyword evidence="4" id="KW-1185">Reference proteome</keyword>
<protein>
    <submittedName>
        <fullName evidence="3">Ferredoxin-NADP reductase</fullName>
    </submittedName>
</protein>
<comment type="caution">
    <text evidence="3">The sequence shown here is derived from an EMBL/GenBank/DDBJ whole genome shotgun (WGS) entry which is preliminary data.</text>
</comment>
<dbReference type="InterPro" id="IPR036010">
    <property type="entry name" value="2Fe-2S_ferredoxin-like_sf"/>
</dbReference>
<dbReference type="InterPro" id="IPR050415">
    <property type="entry name" value="MRET"/>
</dbReference>
<dbReference type="Pfam" id="PF00111">
    <property type="entry name" value="Fer2"/>
    <property type="match status" value="1"/>
</dbReference>
<dbReference type="PRINTS" id="PR00406">
    <property type="entry name" value="CYTB5RDTASE"/>
</dbReference>
<dbReference type="Proteomes" id="UP000315167">
    <property type="component" value="Unassembled WGS sequence"/>
</dbReference>
<dbReference type="AlphaFoldDB" id="A0A562L7B1"/>
<dbReference type="InterPro" id="IPR039261">
    <property type="entry name" value="FNR_nucleotide-bd"/>
</dbReference>
<dbReference type="OrthoDB" id="9796486at2"/>
<dbReference type="Gene3D" id="3.10.20.30">
    <property type="match status" value="1"/>
</dbReference>
<dbReference type="InterPro" id="IPR017927">
    <property type="entry name" value="FAD-bd_FR_type"/>
</dbReference>
<dbReference type="Gene3D" id="2.40.30.10">
    <property type="entry name" value="Translation factors"/>
    <property type="match status" value="1"/>
</dbReference>
<accession>A0A562L7B1</accession>
<dbReference type="RefSeq" id="WP_144898842.1">
    <property type="nucleotide sequence ID" value="NZ_VLKN01000003.1"/>
</dbReference>
<evidence type="ECO:0000313" key="4">
    <source>
        <dbReference type="Proteomes" id="UP000315167"/>
    </source>
</evidence>
<dbReference type="CDD" id="cd00207">
    <property type="entry name" value="fer2"/>
    <property type="match status" value="1"/>
</dbReference>
<evidence type="ECO:0000259" key="1">
    <source>
        <dbReference type="PROSITE" id="PS51085"/>
    </source>
</evidence>
<gene>
    <name evidence="3" type="ORF">IP90_01329</name>
</gene>
<dbReference type="GO" id="GO:0016491">
    <property type="term" value="F:oxidoreductase activity"/>
    <property type="evidence" value="ECO:0007669"/>
    <property type="project" value="InterPro"/>
</dbReference>
<name>A0A562L7B1_9GAMM</name>
<feature type="domain" description="2Fe-2S ferredoxin-type" evidence="1">
    <location>
        <begin position="286"/>
        <end position="368"/>
    </location>
</feature>
<evidence type="ECO:0000313" key="3">
    <source>
        <dbReference type="EMBL" id="TWI03518.1"/>
    </source>
</evidence>
<dbReference type="PANTHER" id="PTHR47354:SF3">
    <property type="entry name" value="OXIDOREDUCTASE-RELATED"/>
    <property type="match status" value="1"/>
</dbReference>
<dbReference type="PROSITE" id="PS51085">
    <property type="entry name" value="2FE2S_FER_2"/>
    <property type="match status" value="1"/>
</dbReference>
<dbReference type="InterPro" id="IPR008333">
    <property type="entry name" value="Cbr1-like_FAD-bd_dom"/>
</dbReference>
<dbReference type="SUPFAM" id="SSF63380">
    <property type="entry name" value="Riboflavin synthase domain-like"/>
    <property type="match status" value="1"/>
</dbReference>
<dbReference type="PANTHER" id="PTHR47354">
    <property type="entry name" value="NADH OXIDOREDUCTASE HCR"/>
    <property type="match status" value="1"/>
</dbReference>
<dbReference type="EMBL" id="VLKN01000003">
    <property type="protein sequence ID" value="TWI03518.1"/>
    <property type="molecule type" value="Genomic_DNA"/>
</dbReference>
<dbReference type="Pfam" id="PF00970">
    <property type="entry name" value="FAD_binding_6"/>
    <property type="match status" value="1"/>
</dbReference>
<feature type="domain" description="FAD-binding FR-type" evidence="2">
    <location>
        <begin position="42"/>
        <end position="144"/>
    </location>
</feature>
<evidence type="ECO:0000259" key="2">
    <source>
        <dbReference type="PROSITE" id="PS51384"/>
    </source>
</evidence>
<dbReference type="InterPro" id="IPR001433">
    <property type="entry name" value="OxRdtase_FAD/NAD-bd"/>
</dbReference>